<proteinExistence type="predicted"/>
<organism evidence="1 2">
    <name type="scientific">Acaulospora colombiana</name>
    <dbReference type="NCBI Taxonomy" id="27376"/>
    <lineage>
        <taxon>Eukaryota</taxon>
        <taxon>Fungi</taxon>
        <taxon>Fungi incertae sedis</taxon>
        <taxon>Mucoromycota</taxon>
        <taxon>Glomeromycotina</taxon>
        <taxon>Glomeromycetes</taxon>
        <taxon>Diversisporales</taxon>
        <taxon>Acaulosporaceae</taxon>
        <taxon>Acaulospora</taxon>
    </lineage>
</organism>
<keyword evidence="2" id="KW-1185">Reference proteome</keyword>
<gene>
    <name evidence="1" type="ORF">ACOLOM_LOCUS14047</name>
</gene>
<accession>A0ACA9R3E4</accession>
<evidence type="ECO:0000313" key="1">
    <source>
        <dbReference type="EMBL" id="CAG8775200.1"/>
    </source>
</evidence>
<reference evidence="1" key="1">
    <citation type="submission" date="2021-06" db="EMBL/GenBank/DDBJ databases">
        <authorList>
            <person name="Kallberg Y."/>
            <person name="Tangrot J."/>
            <person name="Rosling A."/>
        </authorList>
    </citation>
    <scope>NUCLEOTIDE SEQUENCE</scope>
    <source>
        <strain evidence="1">CL356</strain>
    </source>
</reference>
<protein>
    <submittedName>
        <fullName evidence="1">4711_t:CDS:1</fullName>
    </submittedName>
</protein>
<dbReference type="Proteomes" id="UP000789525">
    <property type="component" value="Unassembled WGS sequence"/>
</dbReference>
<feature type="non-terminal residue" evidence="1">
    <location>
        <position position="1"/>
    </location>
</feature>
<feature type="non-terminal residue" evidence="1">
    <location>
        <position position="91"/>
    </location>
</feature>
<comment type="caution">
    <text evidence="1">The sequence shown here is derived from an EMBL/GenBank/DDBJ whole genome shotgun (WGS) entry which is preliminary data.</text>
</comment>
<name>A0ACA9R3E4_9GLOM</name>
<dbReference type="EMBL" id="CAJVPT010067606">
    <property type="protein sequence ID" value="CAG8775200.1"/>
    <property type="molecule type" value="Genomic_DNA"/>
</dbReference>
<evidence type="ECO:0000313" key="2">
    <source>
        <dbReference type="Proteomes" id="UP000789525"/>
    </source>
</evidence>
<sequence>IQVAPLLAQAEENARLGRPPAEAVVINMGEILADDPALLNAIKPKKHETLFGPSLGAINPGPAWTSYGKQEPVKDELTQETVKAWIAKSKE</sequence>